<keyword evidence="2" id="KW-0804">Transcription</keyword>
<evidence type="ECO:0000256" key="2">
    <source>
        <dbReference type="ARBA" id="ARBA00023163"/>
    </source>
</evidence>
<sequence>MDSKVLQNQAIGVSDAPKPRLKWTLQLHLQFVDAVSQLGGVEKATPKSVMRVMGIPGLTLYHLKSHLQKYRLAKNQESIMLPQNRHQDRSLRNQVNEEESECENMLKMQIEVQRKIEEQIEVQRHLQLRIEAQGKYLQSVLKKAQETLAGYNLNATAVETELSEIISAVETECLSSSISQDSIITQAQQHGDCSGESCLTSGDVPVMKQGSSFDRSGESDELNPMSFKRRKTDSSDELCRVKRISRFELEQVRIGDLICRKRDDDCCCSRQEEQELDLNM</sequence>
<organism evidence="7 8">
    <name type="scientific">Canna indica</name>
    <name type="common">Indian-shot</name>
    <dbReference type="NCBI Taxonomy" id="4628"/>
    <lineage>
        <taxon>Eukaryota</taxon>
        <taxon>Viridiplantae</taxon>
        <taxon>Streptophyta</taxon>
        <taxon>Embryophyta</taxon>
        <taxon>Tracheophyta</taxon>
        <taxon>Spermatophyta</taxon>
        <taxon>Magnoliopsida</taxon>
        <taxon>Liliopsida</taxon>
        <taxon>Zingiberales</taxon>
        <taxon>Cannaceae</taxon>
        <taxon>Canna</taxon>
    </lineage>
</organism>
<dbReference type="InterPro" id="IPR025756">
    <property type="entry name" value="Myb_CC_LHEQLE"/>
</dbReference>
<dbReference type="GO" id="GO:0003700">
    <property type="term" value="F:DNA-binding transcription factor activity"/>
    <property type="evidence" value="ECO:0007669"/>
    <property type="project" value="InterPro"/>
</dbReference>
<dbReference type="Gene3D" id="1.10.10.60">
    <property type="entry name" value="Homeodomain-like"/>
    <property type="match status" value="1"/>
</dbReference>
<proteinExistence type="predicted"/>
<evidence type="ECO:0000256" key="4">
    <source>
        <dbReference type="SAM" id="MobiDB-lite"/>
    </source>
</evidence>
<evidence type="ECO:0000259" key="5">
    <source>
        <dbReference type="Pfam" id="PF00249"/>
    </source>
</evidence>
<dbReference type="InterPro" id="IPR046955">
    <property type="entry name" value="PHR1-like"/>
</dbReference>
<dbReference type="SUPFAM" id="SSF46689">
    <property type="entry name" value="Homeodomain-like"/>
    <property type="match status" value="1"/>
</dbReference>
<evidence type="ECO:0000256" key="1">
    <source>
        <dbReference type="ARBA" id="ARBA00023015"/>
    </source>
</evidence>
<keyword evidence="1" id="KW-0805">Transcription regulation</keyword>
<dbReference type="Pfam" id="PF14379">
    <property type="entry name" value="Myb_CC_LHEQLE"/>
    <property type="match status" value="1"/>
</dbReference>
<dbReference type="Proteomes" id="UP001327560">
    <property type="component" value="Chromosome 1"/>
</dbReference>
<evidence type="ECO:0000313" key="7">
    <source>
        <dbReference type="EMBL" id="WOK91594.1"/>
    </source>
</evidence>
<feature type="domain" description="Myb-like" evidence="5">
    <location>
        <begin position="20"/>
        <end position="71"/>
    </location>
</feature>
<dbReference type="PANTHER" id="PTHR31499">
    <property type="entry name" value="MYB FAMILY TRANSCRIPTION FACTOR PHL11"/>
    <property type="match status" value="1"/>
</dbReference>
<dbReference type="GO" id="GO:0003677">
    <property type="term" value="F:DNA binding"/>
    <property type="evidence" value="ECO:0007669"/>
    <property type="project" value="InterPro"/>
</dbReference>
<dbReference type="NCBIfam" id="TIGR01557">
    <property type="entry name" value="myb_SHAQKYF"/>
    <property type="match status" value="1"/>
</dbReference>
<feature type="domain" description="MYB-CC type transcription factor LHEQLE-containing" evidence="6">
    <location>
        <begin position="105"/>
        <end position="147"/>
    </location>
</feature>
<dbReference type="AlphaFoldDB" id="A0AAQ3JKR5"/>
<dbReference type="Pfam" id="PF00249">
    <property type="entry name" value="Myb_DNA-binding"/>
    <property type="match status" value="1"/>
</dbReference>
<gene>
    <name evidence="7" type="ORF">Cni_G00285</name>
</gene>
<evidence type="ECO:0000256" key="3">
    <source>
        <dbReference type="ARBA" id="ARBA00023242"/>
    </source>
</evidence>
<keyword evidence="3" id="KW-0539">Nucleus</keyword>
<dbReference type="PANTHER" id="PTHR31499:SF11">
    <property type="entry name" value="MYB FAMILY TRANSCRIPTION FACTOR PHL8"/>
    <property type="match status" value="1"/>
</dbReference>
<feature type="region of interest" description="Disordered" evidence="4">
    <location>
        <begin position="210"/>
        <end position="229"/>
    </location>
</feature>
<evidence type="ECO:0000259" key="6">
    <source>
        <dbReference type="Pfam" id="PF14379"/>
    </source>
</evidence>
<dbReference type="EMBL" id="CP136890">
    <property type="protein sequence ID" value="WOK91594.1"/>
    <property type="molecule type" value="Genomic_DNA"/>
</dbReference>
<dbReference type="InterPro" id="IPR009057">
    <property type="entry name" value="Homeodomain-like_sf"/>
</dbReference>
<protein>
    <submittedName>
        <fullName evidence="7">Myb-related protein</fullName>
    </submittedName>
</protein>
<dbReference type="InterPro" id="IPR001005">
    <property type="entry name" value="SANT/Myb"/>
</dbReference>
<dbReference type="InterPro" id="IPR006447">
    <property type="entry name" value="Myb_dom_plants"/>
</dbReference>
<name>A0AAQ3JKR5_9LILI</name>
<accession>A0AAQ3JKR5</accession>
<dbReference type="FunFam" id="1.10.10.60:FF:000002">
    <property type="entry name" value="Myb family transcription factor"/>
    <property type="match status" value="1"/>
</dbReference>
<keyword evidence="8" id="KW-1185">Reference proteome</keyword>
<reference evidence="7 8" key="1">
    <citation type="submission" date="2023-10" db="EMBL/GenBank/DDBJ databases">
        <title>Chromosome-scale genome assembly provides insights into flower coloration mechanisms of Canna indica.</title>
        <authorList>
            <person name="Li C."/>
        </authorList>
    </citation>
    <scope>NUCLEOTIDE SEQUENCE [LARGE SCALE GENOMIC DNA]</scope>
    <source>
        <tissue evidence="7">Flower</tissue>
    </source>
</reference>
<evidence type="ECO:0000313" key="8">
    <source>
        <dbReference type="Proteomes" id="UP001327560"/>
    </source>
</evidence>